<evidence type="ECO:0000313" key="14">
    <source>
        <dbReference type="EMBL" id="KAG8230751.1"/>
    </source>
</evidence>
<keyword evidence="3" id="KW-1003">Cell membrane</keyword>
<dbReference type="SMART" id="SM00369">
    <property type="entry name" value="LRR_TYP"/>
    <property type="match status" value="5"/>
</dbReference>
<evidence type="ECO:0000313" key="15">
    <source>
        <dbReference type="Proteomes" id="UP000792457"/>
    </source>
</evidence>
<dbReference type="InterPro" id="IPR001611">
    <property type="entry name" value="Leu-rich_rpt"/>
</dbReference>
<comment type="subcellular location">
    <subcellularLocation>
        <location evidence="1">Cell membrane</location>
        <topology evidence="1">Single-pass membrane protein</topology>
    </subcellularLocation>
</comment>
<gene>
    <name evidence="14" type="ORF">J437_LFUL009811</name>
</gene>
<evidence type="ECO:0000256" key="9">
    <source>
        <dbReference type="ARBA" id="ARBA00023065"/>
    </source>
</evidence>
<dbReference type="GO" id="GO:0034220">
    <property type="term" value="P:monoatomic ion transmembrane transport"/>
    <property type="evidence" value="ECO:0007669"/>
    <property type="project" value="UniProtKB-KW"/>
</dbReference>
<evidence type="ECO:0000256" key="4">
    <source>
        <dbReference type="ARBA" id="ARBA00022614"/>
    </source>
</evidence>
<keyword evidence="2" id="KW-0813">Transport</keyword>
<evidence type="ECO:0000256" key="8">
    <source>
        <dbReference type="ARBA" id="ARBA00022989"/>
    </source>
</evidence>
<evidence type="ECO:0000256" key="3">
    <source>
        <dbReference type="ARBA" id="ARBA00022475"/>
    </source>
</evidence>
<dbReference type="Pfam" id="PF13306">
    <property type="entry name" value="LRR_5"/>
    <property type="match status" value="1"/>
</dbReference>
<evidence type="ECO:0000256" key="10">
    <source>
        <dbReference type="ARBA" id="ARBA00023136"/>
    </source>
</evidence>
<sequence length="318" mass="34936">MCNAKHLNKQNAAGSDYTRNMRSKNRREREKISKELVLNVSGLKYGSMVNMTHEYFLHTTLADSWMDPSGPHVTRRPNFAEAWHSVRFDSDVLCNTGGLIEVPLRSLPASVEHLSLAKNDIPVIRSDAFAGLRSLQKLQLDGNNISVIRPFAFRGLPRLRELSITNAPLQALSQFAFAGLQNVTRILLPHNKIARIEGYAFAGTSNVRLLLLSHNPLLRIERAAFAGLSHVERLVLPAGIRSIDPDAFNGLRSVGLLRMAFMDLSPPGLRSHTFRGLARVAVLAIHESDLGVLRAGAFEGLAAVGSLDLVGNKVPCVK</sequence>
<evidence type="ECO:0000256" key="12">
    <source>
        <dbReference type="ARBA" id="ARBA00023303"/>
    </source>
</evidence>
<evidence type="ECO:0000256" key="2">
    <source>
        <dbReference type="ARBA" id="ARBA00022448"/>
    </source>
</evidence>
<keyword evidence="11" id="KW-1015">Disulfide bond</keyword>
<evidence type="ECO:0000256" key="13">
    <source>
        <dbReference type="SAM" id="MobiDB-lite"/>
    </source>
</evidence>
<evidence type="ECO:0000256" key="11">
    <source>
        <dbReference type="ARBA" id="ARBA00023157"/>
    </source>
</evidence>
<dbReference type="InterPro" id="IPR032675">
    <property type="entry name" value="LRR_dom_sf"/>
</dbReference>
<dbReference type="InterPro" id="IPR003591">
    <property type="entry name" value="Leu-rich_rpt_typical-subtyp"/>
</dbReference>
<feature type="compositionally biased region" description="Polar residues" evidence="13">
    <location>
        <begin position="9"/>
        <end position="20"/>
    </location>
</feature>
<dbReference type="InterPro" id="IPR026906">
    <property type="entry name" value="LRR_5"/>
</dbReference>
<dbReference type="EMBL" id="KZ308509">
    <property type="protein sequence ID" value="KAG8230751.1"/>
    <property type="molecule type" value="Genomic_DNA"/>
</dbReference>
<keyword evidence="12" id="KW-0407">Ion channel</keyword>
<reference evidence="14" key="1">
    <citation type="submission" date="2013-04" db="EMBL/GenBank/DDBJ databases">
        <authorList>
            <person name="Qu J."/>
            <person name="Murali S.C."/>
            <person name="Bandaranaike D."/>
            <person name="Bellair M."/>
            <person name="Blankenburg K."/>
            <person name="Chao H."/>
            <person name="Dinh H."/>
            <person name="Doddapaneni H."/>
            <person name="Downs B."/>
            <person name="Dugan-Rocha S."/>
            <person name="Elkadiri S."/>
            <person name="Gnanaolivu R.D."/>
            <person name="Hernandez B."/>
            <person name="Javaid M."/>
            <person name="Jayaseelan J.C."/>
            <person name="Lee S."/>
            <person name="Li M."/>
            <person name="Ming W."/>
            <person name="Munidasa M."/>
            <person name="Muniz J."/>
            <person name="Nguyen L."/>
            <person name="Ongeri F."/>
            <person name="Osuji N."/>
            <person name="Pu L.-L."/>
            <person name="Puazo M."/>
            <person name="Qu C."/>
            <person name="Quiroz J."/>
            <person name="Raj R."/>
            <person name="Weissenberger G."/>
            <person name="Xin Y."/>
            <person name="Zou X."/>
            <person name="Han Y."/>
            <person name="Richards S."/>
            <person name="Worley K."/>
            <person name="Muzny D."/>
            <person name="Gibbs R."/>
        </authorList>
    </citation>
    <scope>NUCLEOTIDE SEQUENCE</scope>
    <source>
        <strain evidence="14">Sampled in the wild</strain>
    </source>
</reference>
<dbReference type="AlphaFoldDB" id="A0A8K0P248"/>
<organism evidence="14 15">
    <name type="scientific">Ladona fulva</name>
    <name type="common">Scarce chaser dragonfly</name>
    <name type="synonym">Libellula fulva</name>
    <dbReference type="NCBI Taxonomy" id="123851"/>
    <lineage>
        <taxon>Eukaryota</taxon>
        <taxon>Metazoa</taxon>
        <taxon>Ecdysozoa</taxon>
        <taxon>Arthropoda</taxon>
        <taxon>Hexapoda</taxon>
        <taxon>Insecta</taxon>
        <taxon>Pterygota</taxon>
        <taxon>Palaeoptera</taxon>
        <taxon>Odonata</taxon>
        <taxon>Epiprocta</taxon>
        <taxon>Anisoptera</taxon>
        <taxon>Libelluloidea</taxon>
        <taxon>Libellulidae</taxon>
        <taxon>Ladona</taxon>
    </lineage>
</organism>
<keyword evidence="6" id="KW-0732">Signal</keyword>
<dbReference type="PROSITE" id="PS51450">
    <property type="entry name" value="LRR"/>
    <property type="match status" value="1"/>
</dbReference>
<protein>
    <submittedName>
        <fullName evidence="14">Uncharacterized protein</fullName>
    </submittedName>
</protein>
<reference evidence="14" key="2">
    <citation type="submission" date="2017-10" db="EMBL/GenBank/DDBJ databases">
        <title>Ladona fulva Genome sequencing and assembly.</title>
        <authorList>
            <person name="Murali S."/>
            <person name="Richards S."/>
            <person name="Bandaranaike D."/>
            <person name="Bellair M."/>
            <person name="Blankenburg K."/>
            <person name="Chao H."/>
            <person name="Dinh H."/>
            <person name="Doddapaneni H."/>
            <person name="Dugan-Rocha S."/>
            <person name="Elkadiri S."/>
            <person name="Gnanaolivu R."/>
            <person name="Hernandez B."/>
            <person name="Skinner E."/>
            <person name="Javaid M."/>
            <person name="Lee S."/>
            <person name="Li M."/>
            <person name="Ming W."/>
            <person name="Munidasa M."/>
            <person name="Muniz J."/>
            <person name="Nguyen L."/>
            <person name="Hughes D."/>
            <person name="Osuji N."/>
            <person name="Pu L.-L."/>
            <person name="Puazo M."/>
            <person name="Qu C."/>
            <person name="Quiroz J."/>
            <person name="Raj R."/>
            <person name="Weissenberger G."/>
            <person name="Xin Y."/>
            <person name="Zou X."/>
            <person name="Han Y."/>
            <person name="Worley K."/>
            <person name="Muzny D."/>
            <person name="Gibbs R."/>
        </authorList>
    </citation>
    <scope>NUCLEOTIDE SEQUENCE</scope>
    <source>
        <strain evidence="14">Sampled in the wild</strain>
    </source>
</reference>
<evidence type="ECO:0000256" key="1">
    <source>
        <dbReference type="ARBA" id="ARBA00004162"/>
    </source>
</evidence>
<dbReference type="SUPFAM" id="SSF52058">
    <property type="entry name" value="L domain-like"/>
    <property type="match status" value="1"/>
</dbReference>
<keyword evidence="8" id="KW-1133">Transmembrane helix</keyword>
<accession>A0A8K0P248</accession>
<keyword evidence="7" id="KW-0677">Repeat</keyword>
<proteinExistence type="predicted"/>
<feature type="region of interest" description="Disordered" evidence="13">
    <location>
        <begin position="1"/>
        <end position="30"/>
    </location>
</feature>
<keyword evidence="15" id="KW-1185">Reference proteome</keyword>
<keyword evidence="4" id="KW-0433">Leucine-rich repeat</keyword>
<dbReference type="GO" id="GO:0005886">
    <property type="term" value="C:plasma membrane"/>
    <property type="evidence" value="ECO:0007669"/>
    <property type="project" value="UniProtKB-SubCell"/>
</dbReference>
<dbReference type="PANTHER" id="PTHR46473:SF24">
    <property type="entry name" value="CONNECTIN-LIKE PROTEIN"/>
    <property type="match status" value="1"/>
</dbReference>
<keyword evidence="5" id="KW-0812">Transmembrane</keyword>
<evidence type="ECO:0000256" key="5">
    <source>
        <dbReference type="ARBA" id="ARBA00022692"/>
    </source>
</evidence>
<keyword evidence="9" id="KW-0406">Ion transport</keyword>
<evidence type="ECO:0000256" key="6">
    <source>
        <dbReference type="ARBA" id="ARBA00022729"/>
    </source>
</evidence>
<keyword evidence="10" id="KW-0472">Membrane</keyword>
<dbReference type="Gene3D" id="3.80.10.10">
    <property type="entry name" value="Ribonuclease Inhibitor"/>
    <property type="match status" value="2"/>
</dbReference>
<dbReference type="InterPro" id="IPR051432">
    <property type="entry name" value="KCNMA1_auxiliary"/>
</dbReference>
<comment type="caution">
    <text evidence="14">The sequence shown here is derived from an EMBL/GenBank/DDBJ whole genome shotgun (WGS) entry which is preliminary data.</text>
</comment>
<dbReference type="PANTHER" id="PTHR46473">
    <property type="entry name" value="GH08155P"/>
    <property type="match status" value="1"/>
</dbReference>
<name>A0A8K0P248_LADFU</name>
<evidence type="ECO:0000256" key="7">
    <source>
        <dbReference type="ARBA" id="ARBA00022737"/>
    </source>
</evidence>
<dbReference type="Proteomes" id="UP000792457">
    <property type="component" value="Unassembled WGS sequence"/>
</dbReference>
<dbReference type="OrthoDB" id="6363818at2759"/>